<dbReference type="InterPro" id="IPR003488">
    <property type="entry name" value="DprA"/>
</dbReference>
<dbReference type="EMBL" id="BSVB01000001">
    <property type="protein sequence ID" value="GMA93952.1"/>
    <property type="molecule type" value="Genomic_DNA"/>
</dbReference>
<comment type="similarity">
    <text evidence="1">Belongs to the DprA/Smf family.</text>
</comment>
<protein>
    <submittedName>
        <fullName evidence="4">DNA processing protein DprA</fullName>
    </submittedName>
</protein>
<dbReference type="Pfam" id="PF02481">
    <property type="entry name" value="DNA_processg_A"/>
    <property type="match status" value="1"/>
</dbReference>
<dbReference type="PANTHER" id="PTHR43022:SF1">
    <property type="entry name" value="PROTEIN SMF"/>
    <property type="match status" value="1"/>
</dbReference>
<dbReference type="PANTHER" id="PTHR43022">
    <property type="entry name" value="PROTEIN SMF"/>
    <property type="match status" value="1"/>
</dbReference>
<evidence type="ECO:0000256" key="1">
    <source>
        <dbReference type="ARBA" id="ARBA00006525"/>
    </source>
</evidence>
<dbReference type="SUPFAM" id="SSF102405">
    <property type="entry name" value="MCP/YpsA-like"/>
    <property type="match status" value="1"/>
</dbReference>
<dbReference type="Gene3D" id="1.10.10.10">
    <property type="entry name" value="Winged helix-like DNA-binding domain superfamily/Winged helix DNA-binding domain"/>
    <property type="match status" value="1"/>
</dbReference>
<sequence length="405" mass="42296">MTILELPEASVAPLVRAVADAPDRAAVGERFARAAWSLVAEPGDGDAGRLVAELGAERAMAALVARVREEPAPGEPRIPDAALQRWRGRVGAGAVQLALRQAARFAAALVVPGDDDWPRGLDDLGEHAPFALWVRGDRAHLRALDRSIALVGARAATAYGEHVTMEAAAGLVDRRVAIVSGAAYGIDGAAHRAALASRGTTVAFLAGGVDRFYPAGHDQLLQKIVERGAVAAEVPCGVAPSKWRFLQRNRLIAAATQATVVVEAGWRSGSINTANHAAQLGRPVGVVPGPVTSSASAGCHRLLRESEALCVTTPSEMAQLLGEEEPIGSGVDADGGAADAPSPLDATRLRLLDAMSTRSGRESERIAIISGLAPDRVRAELGLLELEGLVRRRPSGWIRTVPEPA</sequence>
<dbReference type="Pfam" id="PF17782">
    <property type="entry name" value="WHD_DprA"/>
    <property type="match status" value="1"/>
</dbReference>
<evidence type="ECO:0000259" key="3">
    <source>
        <dbReference type="Pfam" id="PF17782"/>
    </source>
</evidence>
<dbReference type="NCBIfam" id="TIGR00732">
    <property type="entry name" value="dprA"/>
    <property type="match status" value="1"/>
</dbReference>
<reference evidence="5" key="1">
    <citation type="journal article" date="2019" name="Int. J. Syst. Evol. Microbiol.">
        <title>The Global Catalogue of Microorganisms (GCM) 10K type strain sequencing project: providing services to taxonomists for standard genome sequencing and annotation.</title>
        <authorList>
            <consortium name="The Broad Institute Genomics Platform"/>
            <consortium name="The Broad Institute Genome Sequencing Center for Infectious Disease"/>
            <person name="Wu L."/>
            <person name="Ma J."/>
        </authorList>
    </citation>
    <scope>NUCLEOTIDE SEQUENCE [LARGE SCALE GENOMIC DNA]</scope>
    <source>
        <strain evidence="5">NBRC 108894</strain>
    </source>
</reference>
<organism evidence="4 5">
    <name type="scientific">Pseudolysinimonas kribbensis</name>
    <dbReference type="NCBI Taxonomy" id="433641"/>
    <lineage>
        <taxon>Bacteria</taxon>
        <taxon>Bacillati</taxon>
        <taxon>Actinomycetota</taxon>
        <taxon>Actinomycetes</taxon>
        <taxon>Micrococcales</taxon>
        <taxon>Microbacteriaceae</taxon>
        <taxon>Pseudolysinimonas</taxon>
    </lineage>
</organism>
<feature type="domain" description="DprA winged helix" evidence="3">
    <location>
        <begin position="337"/>
        <end position="395"/>
    </location>
</feature>
<keyword evidence="5" id="KW-1185">Reference proteome</keyword>
<dbReference type="InterPro" id="IPR057666">
    <property type="entry name" value="DrpA_SLOG"/>
</dbReference>
<evidence type="ECO:0000313" key="5">
    <source>
        <dbReference type="Proteomes" id="UP001157034"/>
    </source>
</evidence>
<dbReference type="Gene3D" id="3.40.50.450">
    <property type="match status" value="1"/>
</dbReference>
<comment type="caution">
    <text evidence="4">The sequence shown here is derived from an EMBL/GenBank/DDBJ whole genome shotgun (WGS) entry which is preliminary data.</text>
</comment>
<feature type="domain" description="Smf/DprA SLOG" evidence="2">
    <location>
        <begin position="109"/>
        <end position="320"/>
    </location>
</feature>
<dbReference type="RefSeq" id="WP_284252971.1">
    <property type="nucleotide sequence ID" value="NZ_BAAAQO010000003.1"/>
</dbReference>
<gene>
    <name evidence="4" type="ORF">GCM10025881_07760</name>
</gene>
<dbReference type="Proteomes" id="UP001157034">
    <property type="component" value="Unassembled WGS sequence"/>
</dbReference>
<name>A0ABQ6K1Z3_9MICO</name>
<proteinExistence type="inferred from homology"/>
<accession>A0ABQ6K1Z3</accession>
<dbReference type="InterPro" id="IPR036388">
    <property type="entry name" value="WH-like_DNA-bd_sf"/>
</dbReference>
<evidence type="ECO:0000313" key="4">
    <source>
        <dbReference type="EMBL" id="GMA93952.1"/>
    </source>
</evidence>
<dbReference type="InterPro" id="IPR041614">
    <property type="entry name" value="DprA_WH"/>
</dbReference>
<evidence type="ECO:0000259" key="2">
    <source>
        <dbReference type="Pfam" id="PF02481"/>
    </source>
</evidence>